<dbReference type="InterPro" id="IPR036430">
    <property type="entry name" value="RNase_T2-like_sf"/>
</dbReference>
<evidence type="ECO:0000256" key="5">
    <source>
        <dbReference type="RuleBase" id="RU004328"/>
    </source>
</evidence>
<dbReference type="Gene3D" id="3.90.730.10">
    <property type="entry name" value="Ribonuclease T2-like"/>
    <property type="match status" value="1"/>
</dbReference>
<dbReference type="Proteomes" id="UP001151516">
    <property type="component" value="Unassembled WGS sequence"/>
</dbReference>
<gene>
    <name evidence="7" type="ORF">IWW39_000884</name>
</gene>
<dbReference type="GO" id="GO:0006401">
    <property type="term" value="P:RNA catabolic process"/>
    <property type="evidence" value="ECO:0007669"/>
    <property type="project" value="TreeGrafter"/>
</dbReference>
<dbReference type="PANTHER" id="PTHR11240:SF22">
    <property type="entry name" value="RIBONUCLEASE T2"/>
    <property type="match status" value="1"/>
</dbReference>
<dbReference type="AlphaFoldDB" id="A0A9W8L6M2"/>
<dbReference type="PANTHER" id="PTHR11240">
    <property type="entry name" value="RIBONUCLEASE T2"/>
    <property type="match status" value="1"/>
</dbReference>
<feature type="signal peptide" evidence="6">
    <location>
        <begin position="1"/>
        <end position="16"/>
    </location>
</feature>
<dbReference type="PROSITE" id="PS00531">
    <property type="entry name" value="RNASE_T2_2"/>
    <property type="match status" value="1"/>
</dbReference>
<dbReference type="EMBL" id="JANBTX010000014">
    <property type="protein sequence ID" value="KAJ2690203.1"/>
    <property type="molecule type" value="Genomic_DNA"/>
</dbReference>
<reference evidence="7" key="1">
    <citation type="submission" date="2022-07" db="EMBL/GenBank/DDBJ databases">
        <title>Phylogenomic reconstructions and comparative analyses of Kickxellomycotina fungi.</title>
        <authorList>
            <person name="Reynolds N.K."/>
            <person name="Stajich J.E."/>
            <person name="Barry K."/>
            <person name="Grigoriev I.V."/>
            <person name="Crous P."/>
            <person name="Smith M.E."/>
        </authorList>
    </citation>
    <scope>NUCLEOTIDE SEQUENCE</scope>
    <source>
        <strain evidence="7">CBS 109367</strain>
    </source>
</reference>
<keyword evidence="8" id="KW-1185">Reference proteome</keyword>
<dbReference type="InterPro" id="IPR033130">
    <property type="entry name" value="RNase_T2_His_AS_2"/>
</dbReference>
<evidence type="ECO:0000256" key="3">
    <source>
        <dbReference type="ARBA" id="ARBA00023157"/>
    </source>
</evidence>
<dbReference type="InterPro" id="IPR033697">
    <property type="entry name" value="Ribonuclease_T2_eukaryotic"/>
</dbReference>
<feature type="active site" evidence="4">
    <location>
        <position position="139"/>
    </location>
</feature>
<evidence type="ECO:0000313" key="8">
    <source>
        <dbReference type="Proteomes" id="UP001151516"/>
    </source>
</evidence>
<name>A0A9W8L6M2_9FUNG</name>
<evidence type="ECO:0000256" key="1">
    <source>
        <dbReference type="ARBA" id="ARBA00007469"/>
    </source>
</evidence>
<dbReference type="GO" id="GO:0005576">
    <property type="term" value="C:extracellular region"/>
    <property type="evidence" value="ECO:0007669"/>
    <property type="project" value="TreeGrafter"/>
</dbReference>
<dbReference type="Pfam" id="PF00445">
    <property type="entry name" value="Ribonuclease_T2"/>
    <property type="match status" value="1"/>
</dbReference>
<dbReference type="OrthoDB" id="435754at2759"/>
<comment type="similarity">
    <text evidence="1 5">Belongs to the RNase T2 family.</text>
</comment>
<feature type="chain" id="PRO_5040947761" description="ribonuclease T2" evidence="6">
    <location>
        <begin position="17"/>
        <end position="269"/>
    </location>
</feature>
<evidence type="ECO:0000256" key="4">
    <source>
        <dbReference type="PIRSR" id="PIRSR633697-1"/>
    </source>
</evidence>
<feature type="active site" evidence="4">
    <location>
        <position position="143"/>
    </location>
</feature>
<protein>
    <recommendedName>
        <fullName evidence="2">ribonuclease T2</fullName>
        <ecNumber evidence="2">4.6.1.19</ecNumber>
    </recommendedName>
</protein>
<dbReference type="PROSITE" id="PS00530">
    <property type="entry name" value="RNASE_T2_1"/>
    <property type="match status" value="1"/>
</dbReference>
<dbReference type="EC" id="4.6.1.19" evidence="2"/>
<comment type="caution">
    <text evidence="7">The sequence shown here is derived from an EMBL/GenBank/DDBJ whole genome shotgun (WGS) entry which is preliminary data.</text>
</comment>
<organism evidence="7 8">
    <name type="scientific">Coemansia spiralis</name>
    <dbReference type="NCBI Taxonomy" id="417178"/>
    <lineage>
        <taxon>Eukaryota</taxon>
        <taxon>Fungi</taxon>
        <taxon>Fungi incertae sedis</taxon>
        <taxon>Zoopagomycota</taxon>
        <taxon>Kickxellomycotina</taxon>
        <taxon>Kickxellomycetes</taxon>
        <taxon>Kickxellales</taxon>
        <taxon>Kickxellaceae</taxon>
        <taxon>Coemansia</taxon>
    </lineage>
</organism>
<evidence type="ECO:0000313" key="7">
    <source>
        <dbReference type="EMBL" id="KAJ2690203.1"/>
    </source>
</evidence>
<dbReference type="SUPFAM" id="SSF55895">
    <property type="entry name" value="Ribonuclease Rh-like"/>
    <property type="match status" value="1"/>
</dbReference>
<accession>A0A9W8L6M2</accession>
<dbReference type="InterPro" id="IPR001568">
    <property type="entry name" value="RNase_T2-like"/>
</dbReference>
<evidence type="ECO:0000256" key="6">
    <source>
        <dbReference type="SAM" id="SignalP"/>
    </source>
</evidence>
<feature type="active site" evidence="4">
    <location>
        <position position="80"/>
    </location>
</feature>
<dbReference type="CDD" id="cd01061">
    <property type="entry name" value="RNase_T2_euk"/>
    <property type="match status" value="1"/>
</dbReference>
<dbReference type="GO" id="GO:0033897">
    <property type="term" value="F:ribonuclease T2 activity"/>
    <property type="evidence" value="ECO:0007669"/>
    <property type="project" value="UniProtKB-EC"/>
</dbReference>
<keyword evidence="3" id="KW-1015">Disulfide bond</keyword>
<sequence>MRLFTLFAASLAAVNAFQQHPFTVQDRDTEPSFAPDTCPIDTISCQRTDVDPCCSPKNGLLVLSLQWDTRWGPRDAFTIHGLWPDTCSGKMLPGAGCDPTRAYQNISSIIGATDKALLSELNTYWPSNKGDNNWFWTHEWVKHGTCVTTLHPRCYGQDNYAPQQEVGDYFRSVLDLRAKFNVFQALNASGIVPTEPETGRRPKNTYTLVQFKQAIRAAWGVEPNVKCIGRRLQEVQIWFKVRGRDNYYPVDPWGQDTCRLISYQQKSTK</sequence>
<proteinExistence type="inferred from homology"/>
<dbReference type="GO" id="GO:0003723">
    <property type="term" value="F:RNA binding"/>
    <property type="evidence" value="ECO:0007669"/>
    <property type="project" value="InterPro"/>
</dbReference>
<evidence type="ECO:0000256" key="2">
    <source>
        <dbReference type="ARBA" id="ARBA00012571"/>
    </source>
</evidence>
<keyword evidence="6" id="KW-0732">Signal</keyword>
<dbReference type="InterPro" id="IPR018188">
    <property type="entry name" value="RNase_T2_His_AS_1"/>
</dbReference>